<protein>
    <recommendedName>
        <fullName evidence="1">protein-tyrosine-phosphatase</fullName>
        <ecNumber evidence="1">3.1.3.48</ecNumber>
    </recommendedName>
</protein>
<dbReference type="InterPro" id="IPR036196">
    <property type="entry name" value="Ptyr_pPase_sf"/>
</dbReference>
<reference evidence="4" key="1">
    <citation type="submission" date="2021-05" db="EMBL/GenBank/DDBJ databases">
        <authorList>
            <person name="Alioto T."/>
            <person name="Alioto T."/>
            <person name="Gomez Garrido J."/>
        </authorList>
    </citation>
    <scope>NUCLEOTIDE SEQUENCE</scope>
</reference>
<dbReference type="SMART" id="SM00226">
    <property type="entry name" value="LMWPc"/>
    <property type="match status" value="1"/>
</dbReference>
<sequence length="236" mass="28208">MKFYEKLIVLVLIKSVSCLWNTIEDRRSQERDPDYYKKAQKFHPSNWDGLDSFHIDKEHNDKYRTILFADCFDIDMGPLAKRSLRFVFELAKINWTIESVATSPKYVGKPMTKRMADFLRSRDQPLHGHRVKVITEDDFRRADWILAIDETTLNYLNKIKPNDTKATIELWGNYDFHRDGHQDLLDINNMHRLADYLASYHHNLRMSVVFLGNLRCKKCYPIDFKHSENHWDRIQQ</sequence>
<name>A0A8D8TCQ5_9HEMI</name>
<dbReference type="EMBL" id="HBUF01083543">
    <property type="protein sequence ID" value="CAG6633721.1"/>
    <property type="molecule type" value="Transcribed_RNA"/>
</dbReference>
<keyword evidence="2" id="KW-0732">Signal</keyword>
<dbReference type="PANTHER" id="PTHR11717">
    <property type="entry name" value="LOW MOLECULAR WEIGHT PROTEIN TYROSINE PHOSPHATASE"/>
    <property type="match status" value="1"/>
</dbReference>
<feature type="signal peptide" evidence="2">
    <location>
        <begin position="1"/>
        <end position="18"/>
    </location>
</feature>
<dbReference type="AlphaFoldDB" id="A0A8D8TCQ5"/>
<feature type="chain" id="PRO_5033956362" description="protein-tyrosine-phosphatase" evidence="2">
    <location>
        <begin position="19"/>
        <end position="236"/>
    </location>
</feature>
<organism evidence="4">
    <name type="scientific">Cacopsylla melanoneura</name>
    <dbReference type="NCBI Taxonomy" id="428564"/>
    <lineage>
        <taxon>Eukaryota</taxon>
        <taxon>Metazoa</taxon>
        <taxon>Ecdysozoa</taxon>
        <taxon>Arthropoda</taxon>
        <taxon>Hexapoda</taxon>
        <taxon>Insecta</taxon>
        <taxon>Pterygota</taxon>
        <taxon>Neoptera</taxon>
        <taxon>Paraneoptera</taxon>
        <taxon>Hemiptera</taxon>
        <taxon>Sternorrhyncha</taxon>
        <taxon>Psylloidea</taxon>
        <taxon>Psyllidae</taxon>
        <taxon>Psyllinae</taxon>
        <taxon>Cacopsylla</taxon>
    </lineage>
</organism>
<dbReference type="EMBL" id="HBUF01272359">
    <property type="protein sequence ID" value="CAG6685582.1"/>
    <property type="molecule type" value="Transcribed_RNA"/>
</dbReference>
<dbReference type="PANTHER" id="PTHR11717:SF7">
    <property type="entry name" value="LOW MOLECULAR WEIGHT PHOSPHOTYROSINE PROTEIN PHOSPHATASE"/>
    <property type="match status" value="1"/>
</dbReference>
<dbReference type="InterPro" id="IPR023485">
    <property type="entry name" value="Ptyr_pPase"/>
</dbReference>
<evidence type="ECO:0000313" key="4">
    <source>
        <dbReference type="EMBL" id="CAG6685584.1"/>
    </source>
</evidence>
<dbReference type="Pfam" id="PF01451">
    <property type="entry name" value="LMWPc"/>
    <property type="match status" value="1"/>
</dbReference>
<dbReference type="EMBL" id="HBUF01374839">
    <property type="protein sequence ID" value="CAG6727833.1"/>
    <property type="molecule type" value="Transcribed_RNA"/>
</dbReference>
<feature type="domain" description="Phosphotyrosine protein phosphatase I" evidence="3">
    <location>
        <begin position="82"/>
        <end position="199"/>
    </location>
</feature>
<dbReference type="EMBL" id="HBUF01083544">
    <property type="protein sequence ID" value="CAG6633722.1"/>
    <property type="molecule type" value="Transcribed_RNA"/>
</dbReference>
<evidence type="ECO:0000256" key="1">
    <source>
        <dbReference type="ARBA" id="ARBA00013064"/>
    </source>
</evidence>
<dbReference type="GO" id="GO:0004725">
    <property type="term" value="F:protein tyrosine phosphatase activity"/>
    <property type="evidence" value="ECO:0007669"/>
    <property type="project" value="UniProtKB-EC"/>
</dbReference>
<evidence type="ECO:0000256" key="2">
    <source>
        <dbReference type="SAM" id="SignalP"/>
    </source>
</evidence>
<evidence type="ECO:0000259" key="3">
    <source>
        <dbReference type="SMART" id="SM00226"/>
    </source>
</evidence>
<dbReference type="InterPro" id="IPR050438">
    <property type="entry name" value="LMW_PTPase"/>
</dbReference>
<dbReference type="Gene3D" id="3.40.50.2300">
    <property type="match status" value="1"/>
</dbReference>
<dbReference type="SUPFAM" id="SSF52788">
    <property type="entry name" value="Phosphotyrosine protein phosphatases I"/>
    <property type="match status" value="1"/>
</dbReference>
<proteinExistence type="predicted"/>
<dbReference type="EMBL" id="HBUF01272358">
    <property type="protein sequence ID" value="CAG6685580.1"/>
    <property type="molecule type" value="Transcribed_RNA"/>
</dbReference>
<dbReference type="EMBL" id="HBUF01272360">
    <property type="protein sequence ID" value="CAG6685584.1"/>
    <property type="molecule type" value="Transcribed_RNA"/>
</dbReference>
<dbReference type="EMBL" id="HBUF01083545">
    <property type="protein sequence ID" value="CAG6633723.1"/>
    <property type="molecule type" value="Transcribed_RNA"/>
</dbReference>
<dbReference type="EC" id="3.1.3.48" evidence="1"/>
<accession>A0A8D8TCQ5</accession>